<proteinExistence type="inferred from homology"/>
<dbReference type="Gene3D" id="3.30.870.10">
    <property type="entry name" value="Endonuclease Chain A"/>
    <property type="match status" value="2"/>
</dbReference>
<dbReference type="InterPro" id="IPR025202">
    <property type="entry name" value="PLD-like_dom"/>
</dbReference>
<evidence type="ECO:0000259" key="8">
    <source>
        <dbReference type="Pfam" id="PF13091"/>
    </source>
</evidence>
<dbReference type="EMBL" id="JBIAFJ010000002">
    <property type="protein sequence ID" value="MFE9168744.1"/>
    <property type="molecule type" value="Genomic_DNA"/>
</dbReference>
<dbReference type="PANTHER" id="PTHR43856:SF1">
    <property type="entry name" value="MITOCHONDRIAL CARDIOLIPIN HYDROLASE"/>
    <property type="match status" value="1"/>
</dbReference>
<dbReference type="PANTHER" id="PTHR43856">
    <property type="entry name" value="CARDIOLIPIN HYDROLASE"/>
    <property type="match status" value="1"/>
</dbReference>
<evidence type="ECO:0000256" key="1">
    <source>
        <dbReference type="ARBA" id="ARBA00000798"/>
    </source>
</evidence>
<dbReference type="SUPFAM" id="SSF56024">
    <property type="entry name" value="Phospholipase D/nuclease"/>
    <property type="match status" value="2"/>
</dbReference>
<sequence>MAAVVLGAALMGVPATTAVADDTVSLTTTFNDPAGTTAQQDAIRDQLLSLINRAPAGSIIYGSVYKFTDSKVKDALLAADRRGVLVKLIVDHDTLDTGGSQYQALADGLGTDLPAKRSWVLACPKDRGCIGNRTIGTVHAIDHNKFFLFSKVGSTDNVVFQASANLTTAQRQTLYNNAVTIPDDGSGLFETYLAYFQDLKKYGSNGGKGLATYYKTQQSGPYKTYFMPRQESSGTTYSTDASTDTIVSLLNNVDCAGGATQIRIGMYAFTRTQVADKLVALKKAGCRVELVRNAEDGNYGTKVRSILDGKLTSIMRCDGTARNADGTQRTIGIHNKYMLIEGTYLGTANRKIVFTGSHNYTYPSLRAHDETLLKIDNAAVYGSFKANFTSIQKSPYCTKE</sequence>
<evidence type="ECO:0000256" key="3">
    <source>
        <dbReference type="ARBA" id="ARBA00012027"/>
    </source>
</evidence>
<evidence type="ECO:0000256" key="2">
    <source>
        <dbReference type="ARBA" id="ARBA00008664"/>
    </source>
</evidence>
<evidence type="ECO:0000313" key="10">
    <source>
        <dbReference type="Proteomes" id="UP001601197"/>
    </source>
</evidence>
<evidence type="ECO:0000256" key="4">
    <source>
        <dbReference type="ARBA" id="ARBA00022801"/>
    </source>
</evidence>
<keyword evidence="10" id="KW-1185">Reference proteome</keyword>
<keyword evidence="7" id="KW-0732">Signal</keyword>
<feature type="signal peptide" evidence="7">
    <location>
        <begin position="1"/>
        <end position="20"/>
    </location>
</feature>
<evidence type="ECO:0000313" key="9">
    <source>
        <dbReference type="EMBL" id="MFE9168744.1"/>
    </source>
</evidence>
<dbReference type="Pfam" id="PF13091">
    <property type="entry name" value="PLDc_2"/>
    <property type="match status" value="2"/>
</dbReference>
<evidence type="ECO:0000256" key="5">
    <source>
        <dbReference type="ARBA" id="ARBA00022963"/>
    </source>
</evidence>
<keyword evidence="4" id="KW-0378">Hydrolase</keyword>
<evidence type="ECO:0000256" key="7">
    <source>
        <dbReference type="SAM" id="SignalP"/>
    </source>
</evidence>
<organism evidence="9 10">
    <name type="scientific">Streptomyces kebangsaanensis</name>
    <dbReference type="NCBI Taxonomy" id="864058"/>
    <lineage>
        <taxon>Bacteria</taxon>
        <taxon>Bacillati</taxon>
        <taxon>Actinomycetota</taxon>
        <taxon>Actinomycetes</taxon>
        <taxon>Kitasatosporales</taxon>
        <taxon>Streptomycetaceae</taxon>
        <taxon>Streptomyces</taxon>
    </lineage>
</organism>
<comment type="caution">
    <text evidence="9">The sequence shown here is derived from an EMBL/GenBank/DDBJ whole genome shotgun (WGS) entry which is preliminary data.</text>
</comment>
<dbReference type="RefSeq" id="WP_388343082.1">
    <property type="nucleotide sequence ID" value="NZ_JBIAFJ010000002.1"/>
</dbReference>
<comment type="similarity">
    <text evidence="2">Belongs to the phospholipase D family.</text>
</comment>
<name>A0ABW6KLG8_9ACTN</name>
<keyword evidence="6" id="KW-0443">Lipid metabolism</keyword>
<dbReference type="Proteomes" id="UP001601197">
    <property type="component" value="Unassembled WGS sequence"/>
</dbReference>
<evidence type="ECO:0000256" key="6">
    <source>
        <dbReference type="ARBA" id="ARBA00023098"/>
    </source>
</evidence>
<accession>A0ABW6KLG8</accession>
<protein>
    <recommendedName>
        <fullName evidence="3">phospholipase D</fullName>
        <ecNumber evidence="3">3.1.4.4</ecNumber>
    </recommendedName>
</protein>
<keyword evidence="5" id="KW-0442">Lipid degradation</keyword>
<gene>
    <name evidence="9" type="ORF">ACFYNZ_04305</name>
</gene>
<reference evidence="9 10" key="1">
    <citation type="submission" date="2024-10" db="EMBL/GenBank/DDBJ databases">
        <title>The Natural Products Discovery Center: Release of the First 8490 Sequenced Strains for Exploring Actinobacteria Biosynthetic Diversity.</title>
        <authorList>
            <person name="Kalkreuter E."/>
            <person name="Kautsar S.A."/>
            <person name="Yang D."/>
            <person name="Bader C.D."/>
            <person name="Teijaro C.N."/>
            <person name="Fluegel L."/>
            <person name="Davis C.M."/>
            <person name="Simpson J.R."/>
            <person name="Lauterbach L."/>
            <person name="Steele A.D."/>
            <person name="Gui C."/>
            <person name="Meng S."/>
            <person name="Li G."/>
            <person name="Viehrig K."/>
            <person name="Ye F."/>
            <person name="Su P."/>
            <person name="Kiefer A.F."/>
            <person name="Nichols A."/>
            <person name="Cepeda A.J."/>
            <person name="Yan W."/>
            <person name="Fan B."/>
            <person name="Jiang Y."/>
            <person name="Adhikari A."/>
            <person name="Zheng C.-J."/>
            <person name="Schuster L."/>
            <person name="Cowan T.M."/>
            <person name="Smanski M.J."/>
            <person name="Chevrette M.G."/>
            <person name="De Carvalho L.P.S."/>
            <person name="Shen B."/>
        </authorList>
    </citation>
    <scope>NUCLEOTIDE SEQUENCE [LARGE SCALE GENOMIC DNA]</scope>
    <source>
        <strain evidence="9 10">NPDC007147</strain>
    </source>
</reference>
<feature type="chain" id="PRO_5046913231" description="phospholipase D" evidence="7">
    <location>
        <begin position="21"/>
        <end position="400"/>
    </location>
</feature>
<comment type="catalytic activity">
    <reaction evidence="1">
        <text>a 1,2-diacyl-sn-glycero-3-phosphocholine + H2O = a 1,2-diacyl-sn-glycero-3-phosphate + choline + H(+)</text>
        <dbReference type="Rhea" id="RHEA:14445"/>
        <dbReference type="ChEBI" id="CHEBI:15354"/>
        <dbReference type="ChEBI" id="CHEBI:15377"/>
        <dbReference type="ChEBI" id="CHEBI:15378"/>
        <dbReference type="ChEBI" id="CHEBI:57643"/>
        <dbReference type="ChEBI" id="CHEBI:58608"/>
        <dbReference type="EC" id="3.1.4.4"/>
    </reaction>
</comment>
<feature type="domain" description="Phospholipase D-like" evidence="8">
    <location>
        <begin position="48"/>
        <end position="198"/>
    </location>
</feature>
<feature type="domain" description="Phospholipase D-like" evidence="8">
    <location>
        <begin position="260"/>
        <end position="390"/>
    </location>
</feature>
<dbReference type="InterPro" id="IPR051406">
    <property type="entry name" value="PLD_domain"/>
</dbReference>
<dbReference type="EC" id="3.1.4.4" evidence="3"/>